<feature type="chain" id="PRO_5047094097" description="Chitin-binding type-2 domain-containing protein" evidence="1">
    <location>
        <begin position="32"/>
        <end position="91"/>
    </location>
</feature>
<evidence type="ECO:0000256" key="1">
    <source>
        <dbReference type="SAM" id="SignalP"/>
    </source>
</evidence>
<organism evidence="2 3">
    <name type="scientific">Nocardia goodfellowii</name>
    <dbReference type="NCBI Taxonomy" id="882446"/>
    <lineage>
        <taxon>Bacteria</taxon>
        <taxon>Bacillati</taxon>
        <taxon>Actinomycetota</taxon>
        <taxon>Actinomycetes</taxon>
        <taxon>Mycobacteriales</taxon>
        <taxon>Nocardiaceae</taxon>
        <taxon>Nocardia</taxon>
    </lineage>
</organism>
<evidence type="ECO:0000313" key="3">
    <source>
        <dbReference type="Proteomes" id="UP001519325"/>
    </source>
</evidence>
<gene>
    <name evidence="2" type="ORF">BJ987_005917</name>
</gene>
<feature type="signal peptide" evidence="1">
    <location>
        <begin position="1"/>
        <end position="31"/>
    </location>
</feature>
<accession>A0ABS4QQT6</accession>
<keyword evidence="1" id="KW-0732">Signal</keyword>
<dbReference type="Proteomes" id="UP001519325">
    <property type="component" value="Unassembled WGS sequence"/>
</dbReference>
<dbReference type="EMBL" id="JAGGMR010000001">
    <property type="protein sequence ID" value="MBP2193016.1"/>
    <property type="molecule type" value="Genomic_DNA"/>
</dbReference>
<comment type="caution">
    <text evidence="2">The sequence shown here is derived from an EMBL/GenBank/DDBJ whole genome shotgun (WGS) entry which is preliminary data.</text>
</comment>
<name>A0ABS4QQT6_9NOCA</name>
<keyword evidence="3" id="KW-1185">Reference proteome</keyword>
<evidence type="ECO:0008006" key="4">
    <source>
        <dbReference type="Google" id="ProtNLM"/>
    </source>
</evidence>
<reference evidence="2 3" key="1">
    <citation type="submission" date="2021-03" db="EMBL/GenBank/DDBJ databases">
        <title>Sequencing the genomes of 1000 actinobacteria strains.</title>
        <authorList>
            <person name="Klenk H.-P."/>
        </authorList>
    </citation>
    <scope>NUCLEOTIDE SEQUENCE [LARGE SCALE GENOMIC DNA]</scope>
    <source>
        <strain evidence="2 3">DSM 45516</strain>
    </source>
</reference>
<protein>
    <recommendedName>
        <fullName evidence="4">Chitin-binding type-2 domain-containing protein</fullName>
    </recommendedName>
</protein>
<sequence>MAEPQSISVYRKHAAALVLVVGVLGFSAATAVDSVAHAAPPTGACKKGGSAIDGRSIYMCDSGTGEWKLVRTCPEGRHPTPFKSGWTCRPD</sequence>
<evidence type="ECO:0000313" key="2">
    <source>
        <dbReference type="EMBL" id="MBP2193016.1"/>
    </source>
</evidence>
<proteinExistence type="predicted"/>